<organism evidence="1 2">
    <name type="scientific">Pedobacter kyungheensis</name>
    <dbReference type="NCBI Taxonomy" id="1069985"/>
    <lineage>
        <taxon>Bacteria</taxon>
        <taxon>Pseudomonadati</taxon>
        <taxon>Bacteroidota</taxon>
        <taxon>Sphingobacteriia</taxon>
        <taxon>Sphingobacteriales</taxon>
        <taxon>Sphingobacteriaceae</taxon>
        <taxon>Pedobacter</taxon>
    </lineage>
</organism>
<evidence type="ECO:0000313" key="1">
    <source>
        <dbReference type="EMBL" id="KIA91650.1"/>
    </source>
</evidence>
<name>A0A0C1DCH9_9SPHI</name>
<accession>A0A0C1DCH9</accession>
<dbReference type="EMBL" id="JSYN01000027">
    <property type="protein sequence ID" value="KIA91650.1"/>
    <property type="molecule type" value="Genomic_DNA"/>
</dbReference>
<gene>
    <name evidence="1" type="ORF">OC25_19985</name>
</gene>
<protein>
    <submittedName>
        <fullName evidence="1">Uncharacterized protein</fullName>
    </submittedName>
</protein>
<sequence length="66" mass="7525">MFYFSAVICAISGQLWLRFFAADETDWPADLLFCGSEKPIAYKTCYVIKNLFDAEPDPDPIFPLVL</sequence>
<dbReference type="Proteomes" id="UP000031246">
    <property type="component" value="Unassembled WGS sequence"/>
</dbReference>
<dbReference type="AlphaFoldDB" id="A0A0C1DCH9"/>
<comment type="caution">
    <text evidence="1">The sequence shown here is derived from an EMBL/GenBank/DDBJ whole genome shotgun (WGS) entry which is preliminary data.</text>
</comment>
<evidence type="ECO:0000313" key="2">
    <source>
        <dbReference type="Proteomes" id="UP000031246"/>
    </source>
</evidence>
<keyword evidence="2" id="KW-1185">Reference proteome</keyword>
<reference evidence="1 2" key="1">
    <citation type="submission" date="2014-10" db="EMBL/GenBank/DDBJ databases">
        <title>Pedobacter Kyungheensis.</title>
        <authorList>
            <person name="Anderson B.M."/>
            <person name="Newman J.D."/>
        </authorList>
    </citation>
    <scope>NUCLEOTIDE SEQUENCE [LARGE SCALE GENOMIC DNA]</scope>
    <source>
        <strain evidence="1 2">KACC 16221</strain>
    </source>
</reference>
<proteinExistence type="predicted"/>